<evidence type="ECO:0000256" key="11">
    <source>
        <dbReference type="RuleBase" id="RU368036"/>
    </source>
</evidence>
<dbReference type="GO" id="GO:0103068">
    <property type="term" value="F:leukotriene C4 gamma-glutamyl transferase activity"/>
    <property type="evidence" value="ECO:0007669"/>
    <property type="project" value="UniProtKB-EC"/>
</dbReference>
<dbReference type="EC" id="2.3.2.2" evidence="11"/>
<dbReference type="Gene3D" id="1.10.246.130">
    <property type="match status" value="1"/>
</dbReference>
<dbReference type="PANTHER" id="PTHR43199">
    <property type="entry name" value="GLUTATHIONE HYDROLASE"/>
    <property type="match status" value="1"/>
</dbReference>
<comment type="catalytic activity">
    <reaction evidence="2 11">
        <text>glutathione + H2O = L-cysteinylglycine + L-glutamate</text>
        <dbReference type="Rhea" id="RHEA:28807"/>
        <dbReference type="ChEBI" id="CHEBI:15377"/>
        <dbReference type="ChEBI" id="CHEBI:29985"/>
        <dbReference type="ChEBI" id="CHEBI:57925"/>
        <dbReference type="ChEBI" id="CHEBI:61694"/>
        <dbReference type="EC" id="3.4.19.13"/>
    </reaction>
</comment>
<keyword evidence="5 11" id="KW-0378">Hydrolase</keyword>
<accession>A0A5C4TES3</accession>
<comment type="pathway">
    <text evidence="11">Sulfur metabolism; glutathione metabolism.</text>
</comment>
<dbReference type="InterPro" id="IPR043137">
    <property type="entry name" value="GGT_ssub_C"/>
</dbReference>
<dbReference type="EC" id="3.4.19.13" evidence="11"/>
<dbReference type="Gene3D" id="3.60.20.40">
    <property type="match status" value="1"/>
</dbReference>
<evidence type="ECO:0000313" key="13">
    <source>
        <dbReference type="Proteomes" id="UP000307943"/>
    </source>
</evidence>
<dbReference type="PANTHER" id="PTHR43199:SF1">
    <property type="entry name" value="GLUTATHIONE HYDROLASE PROENZYME"/>
    <property type="match status" value="1"/>
</dbReference>
<dbReference type="GO" id="GO:0006750">
    <property type="term" value="P:glutathione biosynthetic process"/>
    <property type="evidence" value="ECO:0007669"/>
    <property type="project" value="UniProtKB-KW"/>
</dbReference>
<evidence type="ECO:0000256" key="6">
    <source>
        <dbReference type="ARBA" id="ARBA00023145"/>
    </source>
</evidence>
<keyword evidence="6 11" id="KW-0865">Zymogen</keyword>
<dbReference type="NCBIfam" id="TIGR00066">
    <property type="entry name" value="g_glut_trans"/>
    <property type="match status" value="1"/>
</dbReference>
<proteinExistence type="inferred from homology"/>
<comment type="catalytic activity">
    <reaction evidence="8 11">
        <text>an N-terminal (5-L-glutamyl)-[peptide] + an alpha-amino acid = 5-L-glutamyl amino acid + an N-terminal L-alpha-aminoacyl-[peptide]</text>
        <dbReference type="Rhea" id="RHEA:23904"/>
        <dbReference type="Rhea" id="RHEA-COMP:9780"/>
        <dbReference type="Rhea" id="RHEA-COMP:9795"/>
        <dbReference type="ChEBI" id="CHEBI:77644"/>
        <dbReference type="ChEBI" id="CHEBI:78597"/>
        <dbReference type="ChEBI" id="CHEBI:78599"/>
        <dbReference type="ChEBI" id="CHEBI:78608"/>
        <dbReference type="EC" id="2.3.2.2"/>
    </reaction>
</comment>
<name>A0A5C4TES3_9BACL</name>
<evidence type="ECO:0000256" key="7">
    <source>
        <dbReference type="ARBA" id="ARBA00023315"/>
    </source>
</evidence>
<evidence type="ECO:0000256" key="5">
    <source>
        <dbReference type="ARBA" id="ARBA00022801"/>
    </source>
</evidence>
<dbReference type="InterPro" id="IPR029055">
    <property type="entry name" value="Ntn_hydrolases_N"/>
</dbReference>
<organism evidence="12 13">
    <name type="scientific">Paenibacillus hemerocallicola</name>
    <dbReference type="NCBI Taxonomy" id="1172614"/>
    <lineage>
        <taxon>Bacteria</taxon>
        <taxon>Bacillati</taxon>
        <taxon>Bacillota</taxon>
        <taxon>Bacilli</taxon>
        <taxon>Bacillales</taxon>
        <taxon>Paenibacillaceae</taxon>
        <taxon>Paenibacillus</taxon>
    </lineage>
</organism>
<dbReference type="Pfam" id="PF01019">
    <property type="entry name" value="G_glu_transpept"/>
    <property type="match status" value="1"/>
</dbReference>
<dbReference type="InterPro" id="IPR051792">
    <property type="entry name" value="GGT_bact"/>
</dbReference>
<dbReference type="PRINTS" id="PR01210">
    <property type="entry name" value="GGTRANSPTASE"/>
</dbReference>
<feature type="binding site" evidence="10">
    <location>
        <position position="443"/>
    </location>
    <ligand>
        <name>L-glutamate</name>
        <dbReference type="ChEBI" id="CHEBI:29985"/>
    </ligand>
</feature>
<comment type="catalytic activity">
    <reaction evidence="1 11">
        <text>an S-substituted glutathione + H2O = an S-substituted L-cysteinylglycine + L-glutamate</text>
        <dbReference type="Rhea" id="RHEA:59468"/>
        <dbReference type="ChEBI" id="CHEBI:15377"/>
        <dbReference type="ChEBI" id="CHEBI:29985"/>
        <dbReference type="ChEBI" id="CHEBI:90779"/>
        <dbReference type="ChEBI" id="CHEBI:143103"/>
        <dbReference type="EC" id="3.4.19.13"/>
    </reaction>
</comment>
<gene>
    <name evidence="12" type="primary">ggt</name>
    <name evidence="12" type="ORF">FE784_07250</name>
</gene>
<keyword evidence="11" id="KW-0317">Glutathione biosynthesis</keyword>
<feature type="active site" description="Nucleophile" evidence="9">
    <location>
        <position position="360"/>
    </location>
</feature>
<evidence type="ECO:0000313" key="12">
    <source>
        <dbReference type="EMBL" id="TNJ66990.1"/>
    </source>
</evidence>
<evidence type="ECO:0000256" key="8">
    <source>
        <dbReference type="ARBA" id="ARBA00047417"/>
    </source>
</evidence>
<dbReference type="AlphaFoldDB" id="A0A5C4TES3"/>
<evidence type="ECO:0000256" key="3">
    <source>
        <dbReference type="ARBA" id="ARBA00009381"/>
    </source>
</evidence>
<dbReference type="SUPFAM" id="SSF56235">
    <property type="entry name" value="N-terminal nucleophile aminohydrolases (Ntn hydrolases)"/>
    <property type="match status" value="1"/>
</dbReference>
<dbReference type="InterPro" id="IPR000101">
    <property type="entry name" value="GGT_peptidase"/>
</dbReference>
<reference evidence="12 13" key="1">
    <citation type="submission" date="2019-05" db="EMBL/GenBank/DDBJ databases">
        <title>We sequenced the genome of Paenibacillus hemerocallicola KCTC 33185 for further insight into its adaptation and study the phylogeny of Paenibacillus.</title>
        <authorList>
            <person name="Narsing Rao M.P."/>
        </authorList>
    </citation>
    <scope>NUCLEOTIDE SEQUENCE [LARGE SCALE GENOMIC DNA]</scope>
    <source>
        <strain evidence="12 13">KCTC 33185</strain>
    </source>
</reference>
<dbReference type="GO" id="GO:0036374">
    <property type="term" value="F:glutathione hydrolase activity"/>
    <property type="evidence" value="ECO:0007669"/>
    <property type="project" value="UniProtKB-UniRule"/>
</dbReference>
<protein>
    <recommendedName>
        <fullName evidence="11">Glutathione hydrolase proenzyme</fullName>
        <ecNumber evidence="11">2.3.2.2</ecNumber>
        <ecNumber evidence="11">3.4.19.13</ecNumber>
    </recommendedName>
    <component>
        <recommendedName>
            <fullName evidence="11">Glutathione hydrolase large chain</fullName>
        </recommendedName>
    </component>
    <component>
        <recommendedName>
            <fullName evidence="11">Glutathione hydrolase small chain</fullName>
        </recommendedName>
    </component>
</protein>
<dbReference type="InterPro" id="IPR043138">
    <property type="entry name" value="GGT_lsub"/>
</dbReference>
<sequence length="537" mass="56740">MKKGESELTIASVSYGIVASPHPLAADAGLAVLEAGGSAIDAAVAAAFAHTVVTPSSCGIAGYAGTMIFYCAERNQVLAVDFNSRAPAAARENMFAVEQDADGRTRVPGQANSRGALSVDIPGTVSGLVLAQEKFGSLPLNAVLQPAIRAAREGFPVSSALANTVTGLLAAKVDDFPEIYRLYSIDGRPPREGEILRCPELADTLERIAEAGASAFYEGEIARRIVDTVQSHGGIVTLDDLAAYRAKVVQPIHTGYRDYEVFTPPLGAGGLTVLQALRVLEGFDVAGTQGGAKLLHLLTETAKAVFRERLTKYGDPEITGSLTEYELGEELIQKLRNEVAEGLKKPSKGRIIAPHPSGGTIHLVTADRHRNVVSLTLTHGEAFGSLLAVPGTGIVLPHGMSRFDPRPGWPNSVGPSKQPLHNMSPVLAMKNGHPALALGAAGGRTIVNSVYTVLTRVIDLGLSLPDALKEPRFHVETREPVWVEEGDEELAAALTRLGHEVEIKPSIGILQGIEFNLETGSAHGASDTRSPGKVAWR</sequence>
<comment type="PTM">
    <text evidence="11">Cleaved by autocatalysis into a large and a small subunit.</text>
</comment>
<evidence type="ECO:0000256" key="1">
    <source>
        <dbReference type="ARBA" id="ARBA00001049"/>
    </source>
</evidence>
<comment type="subunit">
    <text evidence="11">This enzyme consists of two polypeptide chains, which are synthesized in precursor form from a single polypeptide.</text>
</comment>
<keyword evidence="7 11" id="KW-0012">Acyltransferase</keyword>
<evidence type="ECO:0000256" key="9">
    <source>
        <dbReference type="PIRSR" id="PIRSR600101-1"/>
    </source>
</evidence>
<dbReference type="EMBL" id="VDCQ01000007">
    <property type="protein sequence ID" value="TNJ66990.1"/>
    <property type="molecule type" value="Genomic_DNA"/>
</dbReference>
<dbReference type="UniPathway" id="UPA00204"/>
<comment type="similarity">
    <text evidence="3 11">Belongs to the gamma-glutamyltransferase family.</text>
</comment>
<keyword evidence="4 11" id="KW-0808">Transferase</keyword>
<evidence type="ECO:0000256" key="2">
    <source>
        <dbReference type="ARBA" id="ARBA00001089"/>
    </source>
</evidence>
<evidence type="ECO:0000256" key="4">
    <source>
        <dbReference type="ARBA" id="ARBA00022679"/>
    </source>
</evidence>
<dbReference type="OrthoDB" id="9781342at2"/>
<dbReference type="GO" id="GO:0006751">
    <property type="term" value="P:glutathione catabolic process"/>
    <property type="evidence" value="ECO:0007669"/>
    <property type="project" value="UniProtKB-UniRule"/>
</dbReference>
<comment type="caution">
    <text evidence="12">The sequence shown here is derived from an EMBL/GenBank/DDBJ whole genome shotgun (WGS) entry which is preliminary data.</text>
</comment>
<keyword evidence="13" id="KW-1185">Reference proteome</keyword>
<evidence type="ECO:0000256" key="10">
    <source>
        <dbReference type="PIRSR" id="PIRSR600101-2"/>
    </source>
</evidence>
<dbReference type="Proteomes" id="UP000307943">
    <property type="component" value="Unassembled WGS sequence"/>
</dbReference>